<dbReference type="InterPro" id="IPR016156">
    <property type="entry name" value="FAD/NAD-linked_Rdtase_dimer_sf"/>
</dbReference>
<evidence type="ECO:0000256" key="2">
    <source>
        <dbReference type="ARBA" id="ARBA00012610"/>
    </source>
</evidence>
<keyword evidence="15" id="KW-1185">Reference proteome</keyword>
<keyword evidence="6 12" id="KW-0560">Oxidoreductase</keyword>
<feature type="active site" description="Proton acceptor" evidence="9">
    <location>
        <position position="500"/>
    </location>
</feature>
<dbReference type="InterPro" id="IPR004099">
    <property type="entry name" value="Pyr_nucl-diS_OxRdtase_dimer"/>
</dbReference>
<name>A0A8B7ZY46_ACAPL</name>
<feature type="domain" description="FAD/NAD(P)-binding" evidence="14">
    <location>
        <begin position="46"/>
        <end position="378"/>
    </location>
</feature>
<feature type="disulfide bond" description="Redox-active" evidence="11">
    <location>
        <begin position="92"/>
        <end position="97"/>
    </location>
</feature>
<dbReference type="Gene3D" id="3.30.390.30">
    <property type="match status" value="1"/>
</dbReference>
<dbReference type="AlphaFoldDB" id="A0A8B7ZY46"/>
<dbReference type="SUPFAM" id="SSF51905">
    <property type="entry name" value="FAD/NAD(P)-binding domain"/>
    <property type="match status" value="1"/>
</dbReference>
<evidence type="ECO:0000256" key="10">
    <source>
        <dbReference type="PIRSR" id="PIRSR000350-3"/>
    </source>
</evidence>
<dbReference type="GO" id="GO:0034599">
    <property type="term" value="P:cellular response to oxidative stress"/>
    <property type="evidence" value="ECO:0007669"/>
    <property type="project" value="TreeGrafter"/>
</dbReference>
<dbReference type="InterPro" id="IPR046952">
    <property type="entry name" value="GSHR/TRXR-like"/>
</dbReference>
<reference evidence="16" key="1">
    <citation type="submission" date="2025-08" db="UniProtKB">
        <authorList>
            <consortium name="RefSeq"/>
        </authorList>
    </citation>
    <scope>IDENTIFICATION</scope>
</reference>
<evidence type="ECO:0000256" key="6">
    <source>
        <dbReference type="ARBA" id="ARBA00023002"/>
    </source>
</evidence>
<dbReference type="PRINTS" id="PR00368">
    <property type="entry name" value="FADPNR"/>
</dbReference>
<dbReference type="PIRSF" id="PIRSF000350">
    <property type="entry name" value="Mercury_reductase_MerA"/>
    <property type="match status" value="1"/>
</dbReference>
<dbReference type="GO" id="GO:0006749">
    <property type="term" value="P:glutathione metabolic process"/>
    <property type="evidence" value="ECO:0007669"/>
    <property type="project" value="TreeGrafter"/>
</dbReference>
<protein>
    <recommendedName>
        <fullName evidence="2">thioredoxin-disulfide reductase (NADPH)</fullName>
        <ecNumber evidence="2">1.8.1.9</ecNumber>
    </recommendedName>
</protein>
<evidence type="ECO:0000256" key="11">
    <source>
        <dbReference type="PIRSR" id="PIRSR000350-4"/>
    </source>
</evidence>
<feature type="binding site" evidence="10">
    <location>
        <position position="362"/>
    </location>
    <ligand>
        <name>FAD</name>
        <dbReference type="ChEBI" id="CHEBI:57692"/>
    </ligand>
</feature>
<evidence type="ECO:0000256" key="4">
    <source>
        <dbReference type="ARBA" id="ARBA00022827"/>
    </source>
</evidence>
<keyword evidence="10" id="KW-0547">Nucleotide-binding</keyword>
<keyword evidence="3 12" id="KW-0285">Flavoprotein</keyword>
<feature type="binding site" evidence="10">
    <location>
        <position position="101"/>
    </location>
    <ligand>
        <name>FAD</name>
        <dbReference type="ChEBI" id="CHEBI:57692"/>
    </ligand>
</feature>
<dbReference type="FunFam" id="3.50.50.60:FF:000190">
    <property type="entry name" value="Thioredoxin reductase"/>
    <property type="match status" value="1"/>
</dbReference>
<feature type="binding site" evidence="10">
    <location>
        <position position="322"/>
    </location>
    <ligand>
        <name>NAD(+)</name>
        <dbReference type="ChEBI" id="CHEBI:57540"/>
    </ligand>
</feature>
<accession>A0A8B7ZY46</accession>
<evidence type="ECO:0000256" key="1">
    <source>
        <dbReference type="ARBA" id="ARBA00007532"/>
    </source>
</evidence>
<keyword evidence="8 12" id="KW-0676">Redox-active center</keyword>
<dbReference type="InterPro" id="IPR036188">
    <property type="entry name" value="FAD/NAD-bd_sf"/>
</dbReference>
<dbReference type="NCBIfam" id="TIGR01438">
    <property type="entry name" value="TGR"/>
    <property type="match status" value="1"/>
</dbReference>
<organism evidence="15 16">
    <name type="scientific">Acanthaster planci</name>
    <name type="common">Crown-of-thorns starfish</name>
    <dbReference type="NCBI Taxonomy" id="133434"/>
    <lineage>
        <taxon>Eukaryota</taxon>
        <taxon>Metazoa</taxon>
        <taxon>Echinodermata</taxon>
        <taxon>Eleutherozoa</taxon>
        <taxon>Asterozoa</taxon>
        <taxon>Asteroidea</taxon>
        <taxon>Valvatacea</taxon>
        <taxon>Valvatida</taxon>
        <taxon>Acanthasteridae</taxon>
        <taxon>Acanthaster</taxon>
    </lineage>
</organism>
<dbReference type="EC" id="1.8.1.9" evidence="2"/>
<dbReference type="InterPro" id="IPR006338">
    <property type="entry name" value="Thioredoxin/glutathione_Rdtase"/>
</dbReference>
<dbReference type="GO" id="GO:0005829">
    <property type="term" value="C:cytosol"/>
    <property type="evidence" value="ECO:0007669"/>
    <property type="project" value="TreeGrafter"/>
</dbReference>
<dbReference type="PRINTS" id="PR00411">
    <property type="entry name" value="PNDRDTASEI"/>
</dbReference>
<evidence type="ECO:0000256" key="3">
    <source>
        <dbReference type="ARBA" id="ARBA00022630"/>
    </source>
</evidence>
<dbReference type="GeneID" id="110989530"/>
<dbReference type="PANTHER" id="PTHR42737:SF7">
    <property type="entry name" value="THIOREDOXIN-DISULFIDE REDUCTASE"/>
    <property type="match status" value="1"/>
</dbReference>
<dbReference type="InterPro" id="IPR023753">
    <property type="entry name" value="FAD/NAD-binding_dom"/>
</dbReference>
<feature type="binding site" evidence="10">
    <location>
        <position position="165"/>
    </location>
    <ligand>
        <name>FAD</name>
        <dbReference type="ChEBI" id="CHEBI:57692"/>
    </ligand>
</feature>
<dbReference type="FunFam" id="3.30.390.30:FF:000004">
    <property type="entry name" value="Thioredoxin reductase 1, cytoplasmic"/>
    <property type="match status" value="1"/>
</dbReference>
<dbReference type="GO" id="GO:0004362">
    <property type="term" value="F:glutathione-disulfide reductase (NADPH) activity"/>
    <property type="evidence" value="ECO:0007669"/>
    <property type="project" value="TreeGrafter"/>
</dbReference>
<gene>
    <name evidence="16" type="primary">LOC110989530</name>
</gene>
<sequence>MAAPIRRIASYVHPNIRSNLLFTRIGLGLRCTICRYLSTLVGSSHYDLAVIGGGSGGLACAKEAAVYNKQIIVLDHVEPTPNGTEWGLGGTCVNVGCIPKKLMHQASLLGEAIEDSKHYGWQVPSGVNHSWEDMVESVQNHVRSLNWGHRVQLKDKRVEYLNARGSFVDEHTIKAVMRNGNERILTASNVVLATGMRPRYPENVPGAVEHSITSDDLFSLPESPGKTLVIGGSYVALECAGFLSGLGLPTTVMVRSICLRGFDQQMAGMVTNYMEGTGIEFLWQSTPKSLEKNNDGTVSVKWTDSRGNEKTCVFDSVLFAIGREPQTEKLGLENTKVKLHSNGKIQGQNEQSSVPHIYAIGDILEGCNELTPVAIKAGKLLAHRLFGGKLEVMDYEQVATTVFTPLEYSTVGLSEEDAIERYQEDNLEIYHAFYKPLEYTVPDRSSDQCYMKAVCLREGDQRILGLHIVGPYAGEIIQGFAVAIKCGVTYRQLASTVGVHPTCAEELVKLHITKRSGLDPTVTGC</sequence>
<dbReference type="Pfam" id="PF07992">
    <property type="entry name" value="Pyr_redox_2"/>
    <property type="match status" value="1"/>
</dbReference>
<comment type="cofactor">
    <cofactor evidence="10">
        <name>FAD</name>
        <dbReference type="ChEBI" id="CHEBI:57692"/>
    </cofactor>
    <text evidence="10">Binds 1 FAD per subunit.</text>
</comment>
<dbReference type="Gene3D" id="3.50.50.60">
    <property type="entry name" value="FAD/NAD(P)-binding domain"/>
    <property type="match status" value="2"/>
</dbReference>
<evidence type="ECO:0000256" key="8">
    <source>
        <dbReference type="ARBA" id="ARBA00023284"/>
    </source>
</evidence>
<dbReference type="GO" id="GO:0004791">
    <property type="term" value="F:thioredoxin-disulfide reductase (NADPH) activity"/>
    <property type="evidence" value="ECO:0007669"/>
    <property type="project" value="UniProtKB-EC"/>
</dbReference>
<dbReference type="InterPro" id="IPR001100">
    <property type="entry name" value="Pyr_nuc-diS_OxRdtase"/>
</dbReference>
<feature type="binding site" evidence="10">
    <location>
        <begin position="231"/>
        <end position="238"/>
    </location>
    <ligand>
        <name>NAD(+)</name>
        <dbReference type="ChEBI" id="CHEBI:57540"/>
    </ligand>
</feature>
<dbReference type="KEGG" id="aplc:110989530"/>
<evidence type="ECO:0000259" key="14">
    <source>
        <dbReference type="Pfam" id="PF07992"/>
    </source>
</evidence>
<keyword evidence="7" id="KW-1015">Disulfide bond</keyword>
<keyword evidence="10" id="KW-0520">NAD</keyword>
<dbReference type="Pfam" id="PF02852">
    <property type="entry name" value="Pyr_redox_dim"/>
    <property type="match status" value="1"/>
</dbReference>
<evidence type="ECO:0000259" key="13">
    <source>
        <dbReference type="Pfam" id="PF02852"/>
    </source>
</evidence>
<evidence type="ECO:0000256" key="12">
    <source>
        <dbReference type="RuleBase" id="RU003691"/>
    </source>
</evidence>
<dbReference type="Proteomes" id="UP000694845">
    <property type="component" value="Unplaced"/>
</dbReference>
<proteinExistence type="inferred from homology"/>
<dbReference type="PANTHER" id="PTHR42737">
    <property type="entry name" value="GLUTATHIONE REDUCTASE"/>
    <property type="match status" value="1"/>
</dbReference>
<dbReference type="InterPro" id="IPR012999">
    <property type="entry name" value="Pyr_OxRdtase_I_AS"/>
</dbReference>
<dbReference type="GO" id="GO:0050660">
    <property type="term" value="F:flavin adenine dinucleotide binding"/>
    <property type="evidence" value="ECO:0007669"/>
    <property type="project" value="InterPro"/>
</dbReference>
<dbReference type="OrthoDB" id="5956163at2759"/>
<dbReference type="SUPFAM" id="SSF55424">
    <property type="entry name" value="FAD/NAD-linked reductases, dimerisation (C-terminal) domain"/>
    <property type="match status" value="1"/>
</dbReference>
<evidence type="ECO:0000256" key="5">
    <source>
        <dbReference type="ARBA" id="ARBA00022857"/>
    </source>
</evidence>
<evidence type="ECO:0000313" key="15">
    <source>
        <dbReference type="Proteomes" id="UP000694845"/>
    </source>
</evidence>
<evidence type="ECO:0000256" key="7">
    <source>
        <dbReference type="ARBA" id="ARBA00023157"/>
    </source>
</evidence>
<evidence type="ECO:0000313" key="16">
    <source>
        <dbReference type="RefSeq" id="XP_022109675.1"/>
    </source>
</evidence>
<keyword evidence="4 10" id="KW-0274">FAD</keyword>
<dbReference type="RefSeq" id="XP_022109675.1">
    <property type="nucleotide sequence ID" value="XM_022253983.1"/>
</dbReference>
<comment type="similarity">
    <text evidence="1 12">Belongs to the class-I pyridine nucleotide-disulfide oxidoreductase family.</text>
</comment>
<feature type="domain" description="Pyridine nucleotide-disulphide oxidoreductase dimerisation" evidence="13">
    <location>
        <begin position="398"/>
        <end position="509"/>
    </location>
</feature>
<keyword evidence="5" id="KW-0521">NADP</keyword>
<evidence type="ECO:0000256" key="9">
    <source>
        <dbReference type="PIRSR" id="PIRSR000350-2"/>
    </source>
</evidence>
<dbReference type="PROSITE" id="PS00076">
    <property type="entry name" value="PYRIDINE_REDOX_1"/>
    <property type="match status" value="1"/>
</dbReference>
<dbReference type="GO" id="GO:0045454">
    <property type="term" value="P:cell redox homeostasis"/>
    <property type="evidence" value="ECO:0007669"/>
    <property type="project" value="InterPro"/>
</dbReference>
<dbReference type="GO" id="GO:0005739">
    <property type="term" value="C:mitochondrion"/>
    <property type="evidence" value="ECO:0007669"/>
    <property type="project" value="TreeGrafter"/>
</dbReference>